<dbReference type="Gene3D" id="3.40.50.300">
    <property type="entry name" value="P-loop containing nucleotide triphosphate hydrolases"/>
    <property type="match status" value="1"/>
</dbReference>
<dbReference type="InterPro" id="IPR027417">
    <property type="entry name" value="P-loop_NTPase"/>
</dbReference>
<dbReference type="SUPFAM" id="SSF52540">
    <property type="entry name" value="P-loop containing nucleoside triphosphate hydrolases"/>
    <property type="match status" value="1"/>
</dbReference>
<proteinExistence type="predicted"/>
<sequence>MQIISWQQFGLKTNPYDTLPLVDGGELSLEDAFIGRDHERKLLSSLFKSENNICLTVCGDTGVGKTSLANFQKFIWKQDKEKPLFSCRREIEASDTLLDKQNFLLEVIGSMLREIALVEPKLLTDPTLAKLNAIIDFTQMMSISGGISADVAGFGGGVNFSKERNTSSPIKLTTTSIEQHFLNLLGFIKTKTIGGRQYYGLVIHVNNFDVVLKDKNNKKKVISFFNEIRDILQTKDVYSLFLGPSDFYSQIIAPEQRVKSIFTRTPLVVKPLSKTEVVRAFEKRMELLKSKNVQQYIKPIDDEVVFRLHDLYHGDIRSIMTGIKDILGQCSDRVVQPLSMNEAMTLLGRERWERVSSDLSPGKQSILTFLVKNNKYISTKEASTILGKQSSNISGYYFKPLKDLGILEEKERKGKMVYFGLTDEYQPLKWWFESEIGVKKDISDTKIKQPTLFD</sequence>
<protein>
    <submittedName>
        <fullName evidence="1">Uncharacterized protein</fullName>
    </submittedName>
</protein>
<evidence type="ECO:0000313" key="2">
    <source>
        <dbReference type="Proteomes" id="UP000177987"/>
    </source>
</evidence>
<dbReference type="STRING" id="1802727.A2937_00260"/>
<dbReference type="Proteomes" id="UP000177987">
    <property type="component" value="Unassembled WGS sequence"/>
</dbReference>
<evidence type="ECO:0000313" key="1">
    <source>
        <dbReference type="EMBL" id="OHA83528.1"/>
    </source>
</evidence>
<gene>
    <name evidence="1" type="ORF">A2937_00260</name>
</gene>
<name>A0A1G2SFG1_9BACT</name>
<organism evidence="1 2">
    <name type="scientific">Candidatus Yonathbacteria bacterium RIFCSPLOWO2_01_FULL_47_33b</name>
    <dbReference type="NCBI Taxonomy" id="1802727"/>
    <lineage>
        <taxon>Bacteria</taxon>
        <taxon>Candidatus Yonathiibacteriota</taxon>
    </lineage>
</organism>
<dbReference type="EMBL" id="MHUW01000016">
    <property type="protein sequence ID" value="OHA83528.1"/>
    <property type="molecule type" value="Genomic_DNA"/>
</dbReference>
<dbReference type="AlphaFoldDB" id="A0A1G2SFG1"/>
<accession>A0A1G2SFG1</accession>
<comment type="caution">
    <text evidence="1">The sequence shown here is derived from an EMBL/GenBank/DDBJ whole genome shotgun (WGS) entry which is preliminary data.</text>
</comment>
<reference evidence="1 2" key="1">
    <citation type="journal article" date="2016" name="Nat. Commun.">
        <title>Thousands of microbial genomes shed light on interconnected biogeochemical processes in an aquifer system.</title>
        <authorList>
            <person name="Anantharaman K."/>
            <person name="Brown C.T."/>
            <person name="Hug L.A."/>
            <person name="Sharon I."/>
            <person name="Castelle C.J."/>
            <person name="Probst A.J."/>
            <person name="Thomas B.C."/>
            <person name="Singh A."/>
            <person name="Wilkins M.J."/>
            <person name="Karaoz U."/>
            <person name="Brodie E.L."/>
            <person name="Williams K.H."/>
            <person name="Hubbard S.S."/>
            <person name="Banfield J.F."/>
        </authorList>
    </citation>
    <scope>NUCLEOTIDE SEQUENCE [LARGE SCALE GENOMIC DNA]</scope>
</reference>